<evidence type="ECO:0000256" key="1">
    <source>
        <dbReference type="ARBA" id="ARBA00004651"/>
    </source>
</evidence>
<keyword evidence="4 6" id="KW-1133">Transmembrane helix</keyword>
<name>A0A7W4PLY8_9PROT</name>
<dbReference type="RefSeq" id="WP_182960858.1">
    <property type="nucleotide sequence ID" value="NZ_JABEQM010000016.1"/>
</dbReference>
<feature type="transmembrane region" description="Helical" evidence="6">
    <location>
        <begin position="31"/>
        <end position="55"/>
    </location>
</feature>
<dbReference type="GO" id="GO:0015920">
    <property type="term" value="P:lipopolysaccharide transport"/>
    <property type="evidence" value="ECO:0007669"/>
    <property type="project" value="TreeGrafter"/>
</dbReference>
<reference evidence="7 8" key="1">
    <citation type="submission" date="2020-04" db="EMBL/GenBank/DDBJ databases">
        <title>Description of novel Gluconacetobacter.</title>
        <authorList>
            <person name="Sombolestani A."/>
        </authorList>
    </citation>
    <scope>NUCLEOTIDE SEQUENCE [LARGE SCALE GENOMIC DNA]</scope>
    <source>
        <strain evidence="7 8">LMG 27802</strain>
    </source>
</reference>
<sequence length="406" mass="44554">MTRAPSLPSFVRKLAAGTLDHYLIAQTLPPFALALGVVMTALLLERLLVLFNVLAADGGTLRTFFGLLADLVPHYLGLALPAAICVSVFSVVRRMSQNNEIDALMASGVSLSRIARPFVAMGVMLGLLSFLLYGFIQPYARYNFRHGLYLASHAGWAPHLQGRMFATPSGALMLTADRVEGAGTLLFHVFIRDRTGELERDITADSGTLQMTDDRSSVRLDLAHGVIVTDRHDDRPTLTTFDTTTRILQSDHHGGTFRHRGNDERELTVPELRQAIRHHDPAIRRSHLVAELHFRLARAMAIPFIPVLACALAGMAKRQRRNLGLPIAAISLVGFDHALQLGLSLVASRGMSPWLVIWGPFVIFCGACVWLLVRRSGTAGAGWWSLMRRFARRGQAVAGPATDTSR</sequence>
<feature type="transmembrane region" description="Helical" evidence="6">
    <location>
        <begin position="355"/>
        <end position="373"/>
    </location>
</feature>
<dbReference type="AlphaFoldDB" id="A0A7W4PLY8"/>
<evidence type="ECO:0000256" key="2">
    <source>
        <dbReference type="ARBA" id="ARBA00022475"/>
    </source>
</evidence>
<dbReference type="PANTHER" id="PTHR33529">
    <property type="entry name" value="SLR0882 PROTEIN-RELATED"/>
    <property type="match status" value="1"/>
</dbReference>
<feature type="transmembrane region" description="Helical" evidence="6">
    <location>
        <begin position="296"/>
        <end position="316"/>
    </location>
</feature>
<evidence type="ECO:0000313" key="7">
    <source>
        <dbReference type="EMBL" id="MBB2202972.1"/>
    </source>
</evidence>
<protein>
    <submittedName>
        <fullName evidence="7">YjgP/YjgQ family permease</fullName>
    </submittedName>
</protein>
<evidence type="ECO:0000256" key="5">
    <source>
        <dbReference type="ARBA" id="ARBA00023136"/>
    </source>
</evidence>
<evidence type="ECO:0000313" key="8">
    <source>
        <dbReference type="Proteomes" id="UP000578030"/>
    </source>
</evidence>
<accession>A0A7W4PLY8</accession>
<evidence type="ECO:0000256" key="6">
    <source>
        <dbReference type="SAM" id="Phobius"/>
    </source>
</evidence>
<dbReference type="Proteomes" id="UP000578030">
    <property type="component" value="Unassembled WGS sequence"/>
</dbReference>
<comment type="caution">
    <text evidence="7">The sequence shown here is derived from an EMBL/GenBank/DDBJ whole genome shotgun (WGS) entry which is preliminary data.</text>
</comment>
<gene>
    <name evidence="7" type="ORF">HLH28_15570</name>
</gene>
<keyword evidence="5 6" id="KW-0472">Membrane</keyword>
<feature type="transmembrane region" description="Helical" evidence="6">
    <location>
        <begin position="323"/>
        <end position="343"/>
    </location>
</feature>
<comment type="subcellular location">
    <subcellularLocation>
        <location evidence="1">Cell membrane</location>
        <topology evidence="1">Multi-pass membrane protein</topology>
    </subcellularLocation>
</comment>
<organism evidence="7 8">
    <name type="scientific">Gluconacetobacter tumulisoli</name>
    <dbReference type="NCBI Taxonomy" id="1286189"/>
    <lineage>
        <taxon>Bacteria</taxon>
        <taxon>Pseudomonadati</taxon>
        <taxon>Pseudomonadota</taxon>
        <taxon>Alphaproteobacteria</taxon>
        <taxon>Acetobacterales</taxon>
        <taxon>Acetobacteraceae</taxon>
        <taxon>Gluconacetobacter</taxon>
    </lineage>
</organism>
<dbReference type="GO" id="GO:0043190">
    <property type="term" value="C:ATP-binding cassette (ABC) transporter complex"/>
    <property type="evidence" value="ECO:0007669"/>
    <property type="project" value="TreeGrafter"/>
</dbReference>
<keyword evidence="8" id="KW-1185">Reference proteome</keyword>
<dbReference type="Pfam" id="PF03739">
    <property type="entry name" value="LptF_LptG"/>
    <property type="match status" value="1"/>
</dbReference>
<feature type="transmembrane region" description="Helical" evidence="6">
    <location>
        <begin position="75"/>
        <end position="93"/>
    </location>
</feature>
<feature type="transmembrane region" description="Helical" evidence="6">
    <location>
        <begin position="114"/>
        <end position="136"/>
    </location>
</feature>
<dbReference type="EMBL" id="JABEQM010000016">
    <property type="protein sequence ID" value="MBB2202972.1"/>
    <property type="molecule type" value="Genomic_DNA"/>
</dbReference>
<keyword evidence="3 6" id="KW-0812">Transmembrane</keyword>
<keyword evidence="2" id="KW-1003">Cell membrane</keyword>
<evidence type="ECO:0000256" key="4">
    <source>
        <dbReference type="ARBA" id="ARBA00022989"/>
    </source>
</evidence>
<dbReference type="InterPro" id="IPR005495">
    <property type="entry name" value="LptG/LptF_permease"/>
</dbReference>
<proteinExistence type="predicted"/>
<dbReference type="PANTHER" id="PTHR33529:SF6">
    <property type="entry name" value="YJGP_YJGQ FAMILY PERMEASE"/>
    <property type="match status" value="1"/>
</dbReference>
<evidence type="ECO:0000256" key="3">
    <source>
        <dbReference type="ARBA" id="ARBA00022692"/>
    </source>
</evidence>